<accession>A0AAV4VMT1</accession>
<evidence type="ECO:0000313" key="2">
    <source>
        <dbReference type="Proteomes" id="UP001054945"/>
    </source>
</evidence>
<name>A0AAV4VMT1_CAEEX</name>
<gene>
    <name evidence="1" type="ORF">CEXT_574771</name>
</gene>
<keyword evidence="2" id="KW-1185">Reference proteome</keyword>
<proteinExistence type="predicted"/>
<organism evidence="1 2">
    <name type="scientific">Caerostris extrusa</name>
    <name type="common">Bark spider</name>
    <name type="synonym">Caerostris bankana</name>
    <dbReference type="NCBI Taxonomy" id="172846"/>
    <lineage>
        <taxon>Eukaryota</taxon>
        <taxon>Metazoa</taxon>
        <taxon>Ecdysozoa</taxon>
        <taxon>Arthropoda</taxon>
        <taxon>Chelicerata</taxon>
        <taxon>Arachnida</taxon>
        <taxon>Araneae</taxon>
        <taxon>Araneomorphae</taxon>
        <taxon>Entelegynae</taxon>
        <taxon>Araneoidea</taxon>
        <taxon>Araneidae</taxon>
        <taxon>Caerostris</taxon>
    </lineage>
</organism>
<protein>
    <submittedName>
        <fullName evidence="1">Uncharacterized protein</fullName>
    </submittedName>
</protein>
<evidence type="ECO:0000313" key="1">
    <source>
        <dbReference type="EMBL" id="GIY70710.1"/>
    </source>
</evidence>
<comment type="caution">
    <text evidence="1">The sequence shown here is derived from an EMBL/GenBank/DDBJ whole genome shotgun (WGS) entry which is preliminary data.</text>
</comment>
<dbReference type="AlphaFoldDB" id="A0AAV4VMT1"/>
<sequence>MLHNKKLRIKCFKIWQVCKRVANLVPPVSSKESNYTHSSQVWVAQKSCPHVNDASFRVSGSNLDKYYEHRRQAVQERSNESLLPNLIRMQRERITWHGGPPRPDDGILDSPFRLRQQTRALHFQLLLPIPEILFGQDNAYSPPSVY</sequence>
<dbReference type="Proteomes" id="UP001054945">
    <property type="component" value="Unassembled WGS sequence"/>
</dbReference>
<reference evidence="1 2" key="1">
    <citation type="submission" date="2021-06" db="EMBL/GenBank/DDBJ databases">
        <title>Caerostris extrusa draft genome.</title>
        <authorList>
            <person name="Kono N."/>
            <person name="Arakawa K."/>
        </authorList>
    </citation>
    <scope>NUCLEOTIDE SEQUENCE [LARGE SCALE GENOMIC DNA]</scope>
</reference>
<dbReference type="EMBL" id="BPLR01014706">
    <property type="protein sequence ID" value="GIY70710.1"/>
    <property type="molecule type" value="Genomic_DNA"/>
</dbReference>